<dbReference type="Proteomes" id="UP000606044">
    <property type="component" value="Unassembled WGS sequence"/>
</dbReference>
<feature type="domain" description="FecR protein" evidence="1">
    <location>
        <begin position="107"/>
        <end position="198"/>
    </location>
</feature>
<dbReference type="RefSeq" id="WP_188582421.1">
    <property type="nucleotide sequence ID" value="NZ_BMCT01000007.1"/>
</dbReference>
<reference evidence="3" key="1">
    <citation type="journal article" date="2014" name="Int. J. Syst. Evol. Microbiol.">
        <title>Complete genome sequence of Corynebacterium casei LMG S-19264T (=DSM 44701T), isolated from a smear-ripened cheese.</title>
        <authorList>
            <consortium name="US DOE Joint Genome Institute (JGI-PGF)"/>
            <person name="Walter F."/>
            <person name="Albersmeier A."/>
            <person name="Kalinowski J."/>
            <person name="Ruckert C."/>
        </authorList>
    </citation>
    <scope>NUCLEOTIDE SEQUENCE</scope>
    <source>
        <strain evidence="3">CCM 7897</strain>
    </source>
</reference>
<gene>
    <name evidence="3" type="primary">fecR</name>
    <name evidence="3" type="ORF">GCM10007301_42970</name>
</gene>
<name>A0A917CAP6_9HYPH</name>
<reference evidence="3" key="2">
    <citation type="submission" date="2020-09" db="EMBL/GenBank/DDBJ databases">
        <authorList>
            <person name="Sun Q."/>
            <person name="Sedlacek I."/>
        </authorList>
    </citation>
    <scope>NUCLEOTIDE SEQUENCE</scope>
    <source>
        <strain evidence="3">CCM 7897</strain>
    </source>
</reference>
<sequence>MTEMPEARRLFREAADLAIRLQNDPANPVSQEMVRLWVARGPAHATAWAQVAEIHGMTGSILAAQRKAESGRGLSRRTLLAGGVLALGAAGAGSLVLPQAMLQARADYVTHTAEIRRIDLPDGSIMTLGPDSAVGLAYTPQNRGVTLLAGMAYFEVAGAAAPFRVVFEDVAATASDSLFDVSSDGGFLSVSVGQGEVEVHEPHSVLKSGARLVAGDWLTLGMSSHEVTRGTRETFQVGAWREGVIVAERETVSAMVAKIARWQPGRVVVADPFLGARVVSGVFDLKEPLSALEAVVRPFGAHVRRVGGYVTVISPV</sequence>
<dbReference type="EMBL" id="BMCT01000007">
    <property type="protein sequence ID" value="GGF78371.1"/>
    <property type="molecule type" value="Genomic_DNA"/>
</dbReference>
<dbReference type="PIRSF" id="PIRSF018266">
    <property type="entry name" value="FecR"/>
    <property type="match status" value="1"/>
</dbReference>
<keyword evidence="4" id="KW-1185">Reference proteome</keyword>
<evidence type="ECO:0000313" key="4">
    <source>
        <dbReference type="Proteomes" id="UP000606044"/>
    </source>
</evidence>
<feature type="domain" description="FecR N-terminal" evidence="2">
    <location>
        <begin position="12"/>
        <end position="53"/>
    </location>
</feature>
<proteinExistence type="predicted"/>
<dbReference type="GO" id="GO:0016989">
    <property type="term" value="F:sigma factor antagonist activity"/>
    <property type="evidence" value="ECO:0007669"/>
    <property type="project" value="TreeGrafter"/>
</dbReference>
<dbReference type="InterPro" id="IPR006860">
    <property type="entry name" value="FecR"/>
</dbReference>
<accession>A0A917CAP6</accession>
<evidence type="ECO:0000259" key="1">
    <source>
        <dbReference type="Pfam" id="PF04773"/>
    </source>
</evidence>
<dbReference type="Pfam" id="PF16220">
    <property type="entry name" value="DUF4880"/>
    <property type="match status" value="1"/>
</dbReference>
<dbReference type="PANTHER" id="PTHR30273">
    <property type="entry name" value="PERIPLASMIC SIGNAL SENSOR AND SIGMA FACTOR ACTIVATOR FECR-RELATED"/>
    <property type="match status" value="1"/>
</dbReference>
<comment type="caution">
    <text evidence="3">The sequence shown here is derived from an EMBL/GenBank/DDBJ whole genome shotgun (WGS) entry which is preliminary data.</text>
</comment>
<evidence type="ECO:0000259" key="2">
    <source>
        <dbReference type="Pfam" id="PF16220"/>
    </source>
</evidence>
<dbReference type="PROSITE" id="PS51318">
    <property type="entry name" value="TAT"/>
    <property type="match status" value="1"/>
</dbReference>
<dbReference type="PANTHER" id="PTHR30273:SF2">
    <property type="entry name" value="PROTEIN FECR"/>
    <property type="match status" value="1"/>
</dbReference>
<evidence type="ECO:0000313" key="3">
    <source>
        <dbReference type="EMBL" id="GGF78371.1"/>
    </source>
</evidence>
<dbReference type="InterPro" id="IPR032623">
    <property type="entry name" value="FecR_N"/>
</dbReference>
<organism evidence="3 4">
    <name type="scientific">Azorhizobium oxalatiphilum</name>
    <dbReference type="NCBI Taxonomy" id="980631"/>
    <lineage>
        <taxon>Bacteria</taxon>
        <taxon>Pseudomonadati</taxon>
        <taxon>Pseudomonadota</taxon>
        <taxon>Alphaproteobacteria</taxon>
        <taxon>Hyphomicrobiales</taxon>
        <taxon>Xanthobacteraceae</taxon>
        <taxon>Azorhizobium</taxon>
    </lineage>
</organism>
<protein>
    <submittedName>
        <fullName evidence="3">Iron dicitrate transporter FecR</fullName>
    </submittedName>
</protein>
<dbReference type="Pfam" id="PF04773">
    <property type="entry name" value="FecR"/>
    <property type="match status" value="1"/>
</dbReference>
<dbReference type="AlphaFoldDB" id="A0A917CAP6"/>
<dbReference type="Gene3D" id="2.60.120.1440">
    <property type="match status" value="1"/>
</dbReference>
<dbReference type="InterPro" id="IPR012373">
    <property type="entry name" value="Ferrdict_sens_TM"/>
</dbReference>
<dbReference type="InterPro" id="IPR006311">
    <property type="entry name" value="TAT_signal"/>
</dbReference>